<dbReference type="AlphaFoldDB" id="A0A2H9T480"/>
<gene>
    <name evidence="1" type="ORF">CI610_03057</name>
</gene>
<comment type="caution">
    <text evidence="1">The sequence shown here is derived from an EMBL/GenBank/DDBJ whole genome shotgun (WGS) entry which is preliminary data.</text>
</comment>
<reference evidence="1" key="1">
    <citation type="journal article" date="2017" name="Appl. Environ. Microbiol.">
        <title>Molecular characterization of an Endozoicomonas-like organism causing infection in king scallop Pecten maximus L.</title>
        <authorList>
            <person name="Cano I."/>
            <person name="van Aerle R."/>
            <person name="Ross S."/>
            <person name="Verner-Jeffreys D.W."/>
            <person name="Paley R.K."/>
            <person name="Rimmer G."/>
            <person name="Ryder D."/>
            <person name="Hooper P."/>
            <person name="Stone D."/>
            <person name="Feist S.W."/>
        </authorList>
    </citation>
    <scope>NUCLEOTIDE SEQUENCE</scope>
</reference>
<name>A0A2H9T480_9ZZZZ</name>
<protein>
    <submittedName>
        <fullName evidence="1">Uncharacterized protein</fullName>
    </submittedName>
</protein>
<evidence type="ECO:0000313" key="1">
    <source>
        <dbReference type="EMBL" id="PJE78012.1"/>
    </source>
</evidence>
<accession>A0A2H9T480</accession>
<sequence length="207" mass="24536">MLLDALGENCSFFYKIKHKLSPNYLTSLLPPLVSENSQYNLRNANNYSLPNYRLHLTNSSFFPSTIQLWNHLDNEIRQSVTYSAFKHSLQNFTDTKVPFYYQIGDRKHNIMHARLRNRSSTLNNDLFHANLINFKHCQCGHPVEDAYHFFFECNNYSVQRLQLFRDLNYFIPLDLQLLLFGKNELSHQENVTICQSTKLFIKNTNRF</sequence>
<organism evidence="1">
    <name type="scientific">invertebrate metagenome</name>
    <dbReference type="NCBI Taxonomy" id="1711999"/>
    <lineage>
        <taxon>unclassified sequences</taxon>
        <taxon>metagenomes</taxon>
        <taxon>organismal metagenomes</taxon>
    </lineage>
</organism>
<proteinExistence type="predicted"/>
<dbReference type="EMBL" id="NSIT01000294">
    <property type="protein sequence ID" value="PJE78012.1"/>
    <property type="molecule type" value="Genomic_DNA"/>
</dbReference>